<gene>
    <name evidence="5" type="ORF">E9232_003574</name>
</gene>
<dbReference type="Gene3D" id="3.10.310.50">
    <property type="match status" value="1"/>
</dbReference>
<proteinExistence type="predicted"/>
<keyword evidence="2" id="KW-0812">Transmembrane</keyword>
<feature type="transmembrane region" description="Helical" evidence="2">
    <location>
        <begin position="216"/>
        <end position="246"/>
    </location>
</feature>
<keyword evidence="2" id="KW-1133">Transmembrane helix</keyword>
<keyword evidence="3" id="KW-0732">Signal</keyword>
<evidence type="ECO:0000313" key="6">
    <source>
        <dbReference type="Proteomes" id="UP001262410"/>
    </source>
</evidence>
<evidence type="ECO:0000313" key="5">
    <source>
        <dbReference type="EMBL" id="MDR6291048.1"/>
    </source>
</evidence>
<evidence type="ECO:0000259" key="4">
    <source>
        <dbReference type="Pfam" id="PF04536"/>
    </source>
</evidence>
<reference evidence="5 6" key="1">
    <citation type="submission" date="2023-07" db="EMBL/GenBank/DDBJ databases">
        <title>Sorghum-associated microbial communities from plants grown in Nebraska, USA.</title>
        <authorList>
            <person name="Schachtman D."/>
        </authorList>
    </citation>
    <scope>NUCLEOTIDE SEQUENCE [LARGE SCALE GENOMIC DNA]</scope>
    <source>
        <strain evidence="5 6">584</strain>
    </source>
</reference>
<dbReference type="Pfam" id="PF04536">
    <property type="entry name" value="TPM_phosphatase"/>
    <property type="match status" value="1"/>
</dbReference>
<evidence type="ECO:0000256" key="1">
    <source>
        <dbReference type="SAM" id="MobiDB-lite"/>
    </source>
</evidence>
<name>A0ABU1JR04_9PROT</name>
<feature type="signal peptide" evidence="3">
    <location>
        <begin position="1"/>
        <end position="26"/>
    </location>
</feature>
<keyword evidence="6" id="KW-1185">Reference proteome</keyword>
<dbReference type="InterPro" id="IPR007621">
    <property type="entry name" value="TPM_dom"/>
</dbReference>
<dbReference type="PANTHER" id="PTHR30373">
    <property type="entry name" value="UPF0603 PROTEIN YGCG"/>
    <property type="match status" value="1"/>
</dbReference>
<feature type="chain" id="PRO_5046314305" description="TPM domain-containing protein" evidence="3">
    <location>
        <begin position="27"/>
        <end position="309"/>
    </location>
</feature>
<dbReference type="PANTHER" id="PTHR30373:SF2">
    <property type="entry name" value="UPF0603 PROTEIN YGCG"/>
    <property type="match status" value="1"/>
</dbReference>
<feature type="domain" description="TPM" evidence="4">
    <location>
        <begin position="39"/>
        <end position="162"/>
    </location>
</feature>
<evidence type="ECO:0000256" key="3">
    <source>
        <dbReference type="SAM" id="SignalP"/>
    </source>
</evidence>
<accession>A0ABU1JR04</accession>
<evidence type="ECO:0000256" key="2">
    <source>
        <dbReference type="SAM" id="Phobius"/>
    </source>
</evidence>
<protein>
    <recommendedName>
        <fullName evidence="4">TPM domain-containing protein</fullName>
    </recommendedName>
</protein>
<keyword evidence="2" id="KW-0472">Membrane</keyword>
<sequence>MTLSLRLPRHLAALALLLAFVLPAWAQQPVAVPQLATQVTDLTGTLTPGQAQALTDKLAEVARRKGSQIAILIVPTTGADSIEQYAIRVFDQWKLGRKGVDDGVLVLVAKNDHTVRIEAGRGLEGAIPDIAAGRIIREQITPAFRQGDFAGGLGAGVDSLIRLINGEALPPPPPDSGSSSGAPLDFPQVFIMAIIAGVVVRFGLRAAGLPAPLPPVGSALVAGGIGWAVSGILFLGAFCGLGALILGGFGSGLGGLGGGTFSSGRGSGGFGGGSSGGFGGGGGGGGGSSGGGFSGGGGSSGGGGASGSW</sequence>
<comment type="caution">
    <text evidence="5">The sequence shown here is derived from an EMBL/GenBank/DDBJ whole genome shotgun (WGS) entry which is preliminary data.</text>
</comment>
<dbReference type="RefSeq" id="WP_309795970.1">
    <property type="nucleotide sequence ID" value="NZ_JAVDPW010000006.1"/>
</dbReference>
<organism evidence="5 6">
    <name type="scientific">Inquilinus ginsengisoli</name>
    <dbReference type="NCBI Taxonomy" id="363840"/>
    <lineage>
        <taxon>Bacteria</taxon>
        <taxon>Pseudomonadati</taxon>
        <taxon>Pseudomonadota</taxon>
        <taxon>Alphaproteobacteria</taxon>
        <taxon>Rhodospirillales</taxon>
        <taxon>Rhodospirillaceae</taxon>
        <taxon>Inquilinus</taxon>
    </lineage>
</organism>
<dbReference type="Proteomes" id="UP001262410">
    <property type="component" value="Unassembled WGS sequence"/>
</dbReference>
<dbReference type="EMBL" id="JAVDPW010000006">
    <property type="protein sequence ID" value="MDR6291048.1"/>
    <property type="molecule type" value="Genomic_DNA"/>
</dbReference>
<feature type="transmembrane region" description="Helical" evidence="2">
    <location>
        <begin position="186"/>
        <end position="204"/>
    </location>
</feature>
<feature type="region of interest" description="Disordered" evidence="1">
    <location>
        <begin position="281"/>
        <end position="309"/>
    </location>
</feature>